<evidence type="ECO:0000256" key="5">
    <source>
        <dbReference type="SAM" id="MobiDB-lite"/>
    </source>
</evidence>
<sequence length="528" mass="59739">MHRRLAATAVAPALRRLSHYSTRPQPDPTLAFLRFEFDDLDFSPSLSRKPPTRTPLREQCQATAEPRSGLPHAGGAPAAVDIAHPWPEWVALMELLLRRGHVDPSAFAADSPSSKDANAVRTACLRFGRERLELIRHISRWDIQAALRYGCPSIDRKVVNSAKRLRAYVGLDEGEVCSQCNLRGSCERAYVKARKEEVGRTVDVMRILLTYGLDVITGNVDNRACLNKNVKESIKSLLNEVVEIDSRGPGYSNAKATQRKGQSAVPMKQGDWNCPKCDFLNFAKNIKCLRCDGEFQERYQLLHEGQEHLPLKKGDWICKKCNFLNFAKNTRCLQCHEKPTNRLLNPGEWECVSCNYVNFKRNAFCLKCCWKRPKSLNNQDGVESRHDLEHSKNPSISFVEGGVQLKRWRSPQKNPSPSEEDSDFWSEDDEGGDSRANDTLLSQKDYKFLDSFPIVGGRTASSQDPLAREKWKDEMSMRNKGLQTTESQESNRPLSPSRLPRSMELVDSDDDIASWFSGGDNNINLKKP</sequence>
<dbReference type="Proteomes" id="UP001341281">
    <property type="component" value="Chromosome 02"/>
</dbReference>
<dbReference type="InterPro" id="IPR001876">
    <property type="entry name" value="Znf_RanBP2"/>
</dbReference>
<feature type="domain" description="RanBP2-type" evidence="6">
    <location>
        <begin position="312"/>
        <end position="341"/>
    </location>
</feature>
<dbReference type="AlphaFoldDB" id="A0AAQ3WG41"/>
<dbReference type="PROSITE" id="PS50199">
    <property type="entry name" value="ZF_RANBP2_2"/>
    <property type="match status" value="3"/>
</dbReference>
<dbReference type="SUPFAM" id="SSF90209">
    <property type="entry name" value="Ran binding protein zinc finger-like"/>
    <property type="match status" value="2"/>
</dbReference>
<proteinExistence type="predicted"/>
<dbReference type="Pfam" id="PF00641">
    <property type="entry name" value="Zn_ribbon_RanBP"/>
    <property type="match status" value="2"/>
</dbReference>
<feature type="compositionally biased region" description="Polar residues" evidence="5">
    <location>
        <begin position="481"/>
        <end position="494"/>
    </location>
</feature>
<dbReference type="SMART" id="SM00547">
    <property type="entry name" value="ZnF_RBZ"/>
    <property type="match status" value="3"/>
</dbReference>
<dbReference type="Gene3D" id="4.10.1060.10">
    <property type="entry name" value="Zinc finger, RanBP2-type"/>
    <property type="match status" value="3"/>
</dbReference>
<evidence type="ECO:0000256" key="4">
    <source>
        <dbReference type="PROSITE-ProRule" id="PRU00322"/>
    </source>
</evidence>
<evidence type="ECO:0000313" key="8">
    <source>
        <dbReference type="Proteomes" id="UP001341281"/>
    </source>
</evidence>
<feature type="region of interest" description="Disordered" evidence="5">
    <location>
        <begin position="458"/>
        <end position="503"/>
    </location>
</feature>
<feature type="domain" description="RanBP2-type" evidence="6">
    <location>
        <begin position="268"/>
        <end position="297"/>
    </location>
</feature>
<dbReference type="GO" id="GO:0005737">
    <property type="term" value="C:cytoplasm"/>
    <property type="evidence" value="ECO:0007669"/>
    <property type="project" value="TreeGrafter"/>
</dbReference>
<feature type="region of interest" description="Disordered" evidence="5">
    <location>
        <begin position="44"/>
        <end position="76"/>
    </location>
</feature>
<dbReference type="PANTHER" id="PTHR23111">
    <property type="entry name" value="ZINC FINGER PROTEIN"/>
    <property type="match status" value="1"/>
</dbReference>
<protein>
    <recommendedName>
        <fullName evidence="6">RanBP2-type domain-containing protein</fullName>
    </recommendedName>
</protein>
<dbReference type="GO" id="GO:0003729">
    <property type="term" value="F:mRNA binding"/>
    <property type="evidence" value="ECO:0007669"/>
    <property type="project" value="TreeGrafter"/>
</dbReference>
<reference evidence="7 8" key="1">
    <citation type="submission" date="2024-02" db="EMBL/GenBank/DDBJ databases">
        <title>High-quality chromosome-scale genome assembly of Pensacola bahiagrass (Paspalum notatum Flugge var. saurae).</title>
        <authorList>
            <person name="Vega J.M."/>
            <person name="Podio M."/>
            <person name="Orjuela J."/>
            <person name="Siena L.A."/>
            <person name="Pessino S.C."/>
            <person name="Combes M.C."/>
            <person name="Mariac C."/>
            <person name="Albertini E."/>
            <person name="Pupilli F."/>
            <person name="Ortiz J.P.A."/>
            <person name="Leblanc O."/>
        </authorList>
    </citation>
    <scope>NUCLEOTIDE SEQUENCE [LARGE SCALE GENOMIC DNA]</scope>
    <source>
        <strain evidence="7">R1</strain>
        <tissue evidence="7">Leaf</tissue>
    </source>
</reference>
<accession>A0AAQ3WG41</accession>
<feature type="compositionally biased region" description="Acidic residues" evidence="5">
    <location>
        <begin position="418"/>
        <end position="431"/>
    </location>
</feature>
<name>A0AAQ3WG41_PASNO</name>
<keyword evidence="2 4" id="KW-0863">Zinc-finger</keyword>
<dbReference type="InterPro" id="IPR036443">
    <property type="entry name" value="Znf_RanBP2_sf"/>
</dbReference>
<feature type="domain" description="RanBP2-type" evidence="6">
    <location>
        <begin position="345"/>
        <end position="374"/>
    </location>
</feature>
<feature type="region of interest" description="Disordered" evidence="5">
    <location>
        <begin position="404"/>
        <end position="439"/>
    </location>
</feature>
<keyword evidence="1" id="KW-0479">Metal-binding</keyword>
<keyword evidence="3" id="KW-0862">Zinc</keyword>
<dbReference type="GO" id="GO:0008270">
    <property type="term" value="F:zinc ion binding"/>
    <property type="evidence" value="ECO:0007669"/>
    <property type="project" value="UniProtKB-KW"/>
</dbReference>
<gene>
    <name evidence="7" type="ORF">U9M48_010299</name>
</gene>
<dbReference type="PANTHER" id="PTHR23111:SF23">
    <property type="entry name" value="RAN BP2_NZF ZINC FINGER-LIKE SUPERFAMILY PROTEIN"/>
    <property type="match status" value="1"/>
</dbReference>
<evidence type="ECO:0000313" key="7">
    <source>
        <dbReference type="EMBL" id="WVZ60252.1"/>
    </source>
</evidence>
<dbReference type="EMBL" id="CP144746">
    <property type="protein sequence ID" value="WVZ60252.1"/>
    <property type="molecule type" value="Genomic_DNA"/>
</dbReference>
<evidence type="ECO:0000256" key="3">
    <source>
        <dbReference type="ARBA" id="ARBA00022833"/>
    </source>
</evidence>
<evidence type="ECO:0000256" key="1">
    <source>
        <dbReference type="ARBA" id="ARBA00022723"/>
    </source>
</evidence>
<feature type="compositionally biased region" description="Basic and acidic residues" evidence="5">
    <location>
        <begin position="466"/>
        <end position="477"/>
    </location>
</feature>
<keyword evidence="8" id="KW-1185">Reference proteome</keyword>
<organism evidence="7 8">
    <name type="scientific">Paspalum notatum var. saurae</name>
    <dbReference type="NCBI Taxonomy" id="547442"/>
    <lineage>
        <taxon>Eukaryota</taxon>
        <taxon>Viridiplantae</taxon>
        <taxon>Streptophyta</taxon>
        <taxon>Embryophyta</taxon>
        <taxon>Tracheophyta</taxon>
        <taxon>Spermatophyta</taxon>
        <taxon>Magnoliopsida</taxon>
        <taxon>Liliopsida</taxon>
        <taxon>Poales</taxon>
        <taxon>Poaceae</taxon>
        <taxon>PACMAD clade</taxon>
        <taxon>Panicoideae</taxon>
        <taxon>Andropogonodae</taxon>
        <taxon>Paspaleae</taxon>
        <taxon>Paspalinae</taxon>
        <taxon>Paspalum</taxon>
    </lineage>
</organism>
<evidence type="ECO:0000259" key="6">
    <source>
        <dbReference type="PROSITE" id="PS50199"/>
    </source>
</evidence>
<evidence type="ECO:0000256" key="2">
    <source>
        <dbReference type="ARBA" id="ARBA00022771"/>
    </source>
</evidence>
<dbReference type="PROSITE" id="PS01358">
    <property type="entry name" value="ZF_RANBP2_1"/>
    <property type="match status" value="3"/>
</dbReference>